<dbReference type="GeneID" id="77461628"/>
<dbReference type="Pfam" id="PF04327">
    <property type="entry name" value="Peptidase_Prp"/>
    <property type="match status" value="1"/>
</dbReference>
<comment type="similarity">
    <text evidence="5">Belongs to the Prp family.</text>
</comment>
<dbReference type="SUPFAM" id="SSF118010">
    <property type="entry name" value="TM1457-like"/>
    <property type="match status" value="1"/>
</dbReference>
<proteinExistence type="inferred from homology"/>
<evidence type="ECO:0000256" key="4">
    <source>
        <dbReference type="ARBA" id="ARBA00022807"/>
    </source>
</evidence>
<evidence type="ECO:0000256" key="3">
    <source>
        <dbReference type="ARBA" id="ARBA00022801"/>
    </source>
</evidence>
<dbReference type="GO" id="GO:0042254">
    <property type="term" value="P:ribosome biogenesis"/>
    <property type="evidence" value="ECO:0007669"/>
    <property type="project" value="UniProtKB-KW"/>
</dbReference>
<evidence type="ECO:0000256" key="6">
    <source>
        <dbReference type="ARBA" id="ARBA00044538"/>
    </source>
</evidence>
<dbReference type="CDD" id="cd16332">
    <property type="entry name" value="Prp-like"/>
    <property type="match status" value="1"/>
</dbReference>
<dbReference type="EMBL" id="UHFX01000003">
    <property type="protein sequence ID" value="SUO03775.1"/>
    <property type="molecule type" value="Genomic_DNA"/>
</dbReference>
<evidence type="ECO:0000313" key="8">
    <source>
        <dbReference type="Proteomes" id="UP000255523"/>
    </source>
</evidence>
<keyword evidence="2" id="KW-0645">Protease</keyword>
<dbReference type="PANTHER" id="PTHR39178:SF1">
    <property type="entry name" value="RIBOSOMAL-PROCESSING CYSTEINE PROTEASE PRP"/>
    <property type="match status" value="1"/>
</dbReference>
<keyword evidence="3" id="KW-0378">Hydrolase</keyword>
<protein>
    <recommendedName>
        <fullName evidence="6">Ribosomal processing cysteine protease Prp</fullName>
    </recommendedName>
</protein>
<keyword evidence="8" id="KW-1185">Reference proteome</keyword>
<keyword evidence="4" id="KW-0788">Thiol protease</keyword>
<dbReference type="InterPro" id="IPR036764">
    <property type="entry name" value="Peptidase_Prp_sf"/>
</dbReference>
<evidence type="ECO:0000256" key="1">
    <source>
        <dbReference type="ARBA" id="ARBA00022517"/>
    </source>
</evidence>
<keyword evidence="1" id="KW-0690">Ribosome biogenesis</keyword>
<evidence type="ECO:0000256" key="5">
    <source>
        <dbReference type="ARBA" id="ARBA00044503"/>
    </source>
</evidence>
<dbReference type="Gene3D" id="3.30.70.1490">
    <property type="entry name" value="Cysteine protease Prp"/>
    <property type="match status" value="1"/>
</dbReference>
<dbReference type="GO" id="GO:0006508">
    <property type="term" value="P:proteolysis"/>
    <property type="evidence" value="ECO:0007669"/>
    <property type="project" value="UniProtKB-KW"/>
</dbReference>
<evidence type="ECO:0000313" key="7">
    <source>
        <dbReference type="EMBL" id="SUO03775.1"/>
    </source>
</evidence>
<organism evidence="7 8">
    <name type="scientific">Faecalicoccus pleomorphus</name>
    <dbReference type="NCBI Taxonomy" id="1323"/>
    <lineage>
        <taxon>Bacteria</taxon>
        <taxon>Bacillati</taxon>
        <taxon>Bacillota</taxon>
        <taxon>Erysipelotrichia</taxon>
        <taxon>Erysipelotrichales</taxon>
        <taxon>Erysipelotrichaceae</taxon>
        <taxon>Faecalicoccus</taxon>
    </lineage>
</organism>
<dbReference type="GO" id="GO:0008234">
    <property type="term" value="F:cysteine-type peptidase activity"/>
    <property type="evidence" value="ECO:0007669"/>
    <property type="project" value="UniProtKB-KW"/>
</dbReference>
<reference evidence="7 8" key="1">
    <citation type="submission" date="2018-06" db="EMBL/GenBank/DDBJ databases">
        <authorList>
            <consortium name="Pathogen Informatics"/>
            <person name="Doyle S."/>
        </authorList>
    </citation>
    <scope>NUCLEOTIDE SEQUENCE [LARGE SCALE GENOMIC DNA]</scope>
    <source>
        <strain evidence="7 8">NCTC11087</strain>
    </source>
</reference>
<dbReference type="InterPro" id="IPR007422">
    <property type="entry name" value="Peptidase_Prp"/>
</dbReference>
<dbReference type="RefSeq" id="WP_022789149.1">
    <property type="nucleotide sequence ID" value="NZ_CAUWMU010000004.1"/>
</dbReference>
<dbReference type="AlphaFoldDB" id="A0A380LKP5"/>
<dbReference type="Proteomes" id="UP000255523">
    <property type="component" value="Unassembled WGS sequence"/>
</dbReference>
<sequence>MIKVILTYHEDQVSSIQITGHAQSGPYGQDIVCAGVSVASIGALNALDVLCHEDCDLQMQDNQIDIQVLNYTDNVQNSLDFLRIQLETVREKYPQSIQITRKEV</sequence>
<dbReference type="PANTHER" id="PTHR39178">
    <property type="entry name" value="HYPOTHETICAL RIBOSOME-ASSOCIATED PROTEIN"/>
    <property type="match status" value="1"/>
</dbReference>
<gene>
    <name evidence="7" type="ORF">NCTC11087_00647</name>
</gene>
<dbReference type="OrthoDB" id="48998at2"/>
<accession>A0A380LKP5</accession>
<name>A0A380LKP5_9FIRM</name>
<evidence type="ECO:0000256" key="2">
    <source>
        <dbReference type="ARBA" id="ARBA00022670"/>
    </source>
</evidence>